<dbReference type="EMBL" id="MU839833">
    <property type="protein sequence ID" value="KAK1755804.1"/>
    <property type="molecule type" value="Genomic_DNA"/>
</dbReference>
<reference evidence="2" key="1">
    <citation type="submission" date="2023-06" db="EMBL/GenBank/DDBJ databases">
        <title>Genome-scale phylogeny and comparative genomics of the fungal order Sordariales.</title>
        <authorList>
            <consortium name="Lawrence Berkeley National Laboratory"/>
            <person name="Hensen N."/>
            <person name="Bonometti L."/>
            <person name="Westerberg I."/>
            <person name="Brannstrom I.O."/>
            <person name="Guillou S."/>
            <person name="Cros-Aarteil S."/>
            <person name="Calhoun S."/>
            <person name="Haridas S."/>
            <person name="Kuo A."/>
            <person name="Mondo S."/>
            <person name="Pangilinan J."/>
            <person name="Riley R."/>
            <person name="Labutti K."/>
            <person name="Andreopoulos B."/>
            <person name="Lipzen A."/>
            <person name="Chen C."/>
            <person name="Yanf M."/>
            <person name="Daum C."/>
            <person name="Ng V."/>
            <person name="Clum A."/>
            <person name="Steindorff A."/>
            <person name="Ohm R."/>
            <person name="Martin F."/>
            <person name="Silar P."/>
            <person name="Natvig D."/>
            <person name="Lalanne C."/>
            <person name="Gautier V."/>
            <person name="Ament-Velasquez S.L."/>
            <person name="Kruys A."/>
            <person name="Hutchinson M.I."/>
            <person name="Powell A.J."/>
            <person name="Barry K."/>
            <person name="Miller A.N."/>
            <person name="Grigoriev I.V."/>
            <person name="Debuchy R."/>
            <person name="Gladieux P."/>
            <person name="Thoren M.H."/>
            <person name="Johannesson H."/>
        </authorList>
    </citation>
    <scope>NUCLEOTIDE SEQUENCE</scope>
    <source>
        <strain evidence="2">PSN4</strain>
    </source>
</reference>
<name>A0AAJ0FBW2_9PEZI</name>
<protein>
    <submittedName>
        <fullName evidence="2">Uncharacterized protein</fullName>
    </submittedName>
</protein>
<sequence>MHATEATASECVSGMGAGGLGRLWPCRRIRIQLASYLWRRGCVSASHGIQGLDYLTRAKSHRSASTAAALRMLSSQPAPMSRLHPAAAASQASDIAVLGGLPGSLVRPGNRRLLAPAGWLAGPPAVTADWYQNLSRRRVVCIASFGPARGTWVRILAPADPSLESPSTAHPQQRGHGSCLAIPPVDDEGDRRWRARLVTPTRPCRGRALGVLVVSRQHMAVPSSQAAPAPR</sequence>
<keyword evidence="3" id="KW-1185">Reference proteome</keyword>
<feature type="region of interest" description="Disordered" evidence="1">
    <location>
        <begin position="162"/>
        <end position="185"/>
    </location>
</feature>
<proteinExistence type="predicted"/>
<evidence type="ECO:0000313" key="2">
    <source>
        <dbReference type="EMBL" id="KAK1755804.1"/>
    </source>
</evidence>
<gene>
    <name evidence="2" type="ORF">QBC47DRAFT_446155</name>
</gene>
<comment type="caution">
    <text evidence="2">The sequence shown here is derived from an EMBL/GenBank/DDBJ whole genome shotgun (WGS) entry which is preliminary data.</text>
</comment>
<dbReference type="Proteomes" id="UP001239445">
    <property type="component" value="Unassembled WGS sequence"/>
</dbReference>
<evidence type="ECO:0000256" key="1">
    <source>
        <dbReference type="SAM" id="MobiDB-lite"/>
    </source>
</evidence>
<evidence type="ECO:0000313" key="3">
    <source>
        <dbReference type="Proteomes" id="UP001239445"/>
    </source>
</evidence>
<organism evidence="2 3">
    <name type="scientific">Echria macrotheca</name>
    <dbReference type="NCBI Taxonomy" id="438768"/>
    <lineage>
        <taxon>Eukaryota</taxon>
        <taxon>Fungi</taxon>
        <taxon>Dikarya</taxon>
        <taxon>Ascomycota</taxon>
        <taxon>Pezizomycotina</taxon>
        <taxon>Sordariomycetes</taxon>
        <taxon>Sordariomycetidae</taxon>
        <taxon>Sordariales</taxon>
        <taxon>Schizotheciaceae</taxon>
        <taxon>Echria</taxon>
    </lineage>
</organism>
<dbReference type="AlphaFoldDB" id="A0AAJ0FBW2"/>
<accession>A0AAJ0FBW2</accession>